<organism evidence="2 3">
    <name type="scientific">Pleurodeles waltl</name>
    <name type="common">Iberian ribbed newt</name>
    <dbReference type="NCBI Taxonomy" id="8319"/>
    <lineage>
        <taxon>Eukaryota</taxon>
        <taxon>Metazoa</taxon>
        <taxon>Chordata</taxon>
        <taxon>Craniata</taxon>
        <taxon>Vertebrata</taxon>
        <taxon>Euteleostomi</taxon>
        <taxon>Amphibia</taxon>
        <taxon>Batrachia</taxon>
        <taxon>Caudata</taxon>
        <taxon>Salamandroidea</taxon>
        <taxon>Salamandridae</taxon>
        <taxon>Pleurodelinae</taxon>
        <taxon>Pleurodeles</taxon>
    </lineage>
</organism>
<feature type="region of interest" description="Disordered" evidence="1">
    <location>
        <begin position="51"/>
        <end position="124"/>
    </location>
</feature>
<evidence type="ECO:0000256" key="1">
    <source>
        <dbReference type="SAM" id="MobiDB-lite"/>
    </source>
</evidence>
<dbReference type="AlphaFoldDB" id="A0AAV7MDS4"/>
<protein>
    <submittedName>
        <fullName evidence="2">Uncharacterized protein</fullName>
    </submittedName>
</protein>
<dbReference type="EMBL" id="JANPWB010000014">
    <property type="protein sequence ID" value="KAJ1099238.1"/>
    <property type="molecule type" value="Genomic_DNA"/>
</dbReference>
<gene>
    <name evidence="2" type="ORF">NDU88_004342</name>
</gene>
<evidence type="ECO:0000313" key="3">
    <source>
        <dbReference type="Proteomes" id="UP001066276"/>
    </source>
</evidence>
<keyword evidence="3" id="KW-1185">Reference proteome</keyword>
<proteinExistence type="predicted"/>
<accession>A0AAV7MDS4</accession>
<feature type="compositionally biased region" description="Basic and acidic residues" evidence="1">
    <location>
        <begin position="54"/>
        <end position="65"/>
    </location>
</feature>
<sequence>MWKNRWAWLRASRWRSHSESALDPSVICPGRPTVTLSKNICLLAPGCSPLAGDPEGRRNEKKRGPDPTANCPRPWLGERRDSRPSAAASAAVRNWTLDPPRSAEWRSREGSASSPPPRRCEVADPAGGRATALAAMCAASPPGLKPALEPEPTRWQAGVEAGSSEPDWPSSVGAPGERMLPGPGCRPRGCPRCPALDPKVTKAGGPGGAAALNLGPTLWGPAAVGIMRRGALQRDISIGAAGDEWGRGCDRTCFGDAGPLKYRGRRPWRQGDT</sequence>
<dbReference type="Proteomes" id="UP001066276">
    <property type="component" value="Chromosome 10"/>
</dbReference>
<comment type="caution">
    <text evidence="2">The sequence shown here is derived from an EMBL/GenBank/DDBJ whole genome shotgun (WGS) entry which is preliminary data.</text>
</comment>
<reference evidence="2" key="1">
    <citation type="journal article" date="2022" name="bioRxiv">
        <title>Sequencing and chromosome-scale assembly of the giantPleurodeles waltlgenome.</title>
        <authorList>
            <person name="Brown T."/>
            <person name="Elewa A."/>
            <person name="Iarovenko S."/>
            <person name="Subramanian E."/>
            <person name="Araus A.J."/>
            <person name="Petzold A."/>
            <person name="Susuki M."/>
            <person name="Suzuki K.-i.T."/>
            <person name="Hayashi T."/>
            <person name="Toyoda A."/>
            <person name="Oliveira C."/>
            <person name="Osipova E."/>
            <person name="Leigh N.D."/>
            <person name="Simon A."/>
            <person name="Yun M.H."/>
        </authorList>
    </citation>
    <scope>NUCLEOTIDE SEQUENCE</scope>
    <source>
        <strain evidence="2">20211129_DDA</strain>
        <tissue evidence="2">Liver</tissue>
    </source>
</reference>
<evidence type="ECO:0000313" key="2">
    <source>
        <dbReference type="EMBL" id="KAJ1099238.1"/>
    </source>
</evidence>
<name>A0AAV7MDS4_PLEWA</name>